<protein>
    <submittedName>
        <fullName evidence="1">348_t:CDS:1</fullName>
    </submittedName>
</protein>
<sequence length="205" mass="24355">MVRYTKNFTRITNVKTKKRSWSAREKLAILAYLENKPSANKPLKRIRPQMKRLTPGAKPRYPILEDDLVIWVVSRFIVRSKTKSLAKTSRFLAIYPNIGDYKWSDKWLDEFMNCYHLSIRRCKNYYQYYDISNTCNGTKDNCIFDYGWIKQSQRSDQNLIIENEDNNLGNEGINSGNLDDFVEIIDNSEDEYYNIEIVEFTNVWN</sequence>
<dbReference type="Proteomes" id="UP000789831">
    <property type="component" value="Unassembled WGS sequence"/>
</dbReference>
<keyword evidence="2" id="KW-1185">Reference proteome</keyword>
<dbReference type="EMBL" id="CAJVPL010000867">
    <property type="protein sequence ID" value="CAG8535994.1"/>
    <property type="molecule type" value="Genomic_DNA"/>
</dbReference>
<dbReference type="OrthoDB" id="2435994at2759"/>
<dbReference type="AlphaFoldDB" id="A0A9N9APY5"/>
<proteinExistence type="predicted"/>
<reference evidence="1" key="1">
    <citation type="submission" date="2021-06" db="EMBL/GenBank/DDBJ databases">
        <authorList>
            <person name="Kallberg Y."/>
            <person name="Tangrot J."/>
            <person name="Rosling A."/>
        </authorList>
    </citation>
    <scope>NUCLEOTIDE SEQUENCE</scope>
    <source>
        <strain evidence="1">MT106</strain>
    </source>
</reference>
<name>A0A9N9APY5_9GLOM</name>
<organism evidence="1 2">
    <name type="scientific">Ambispora gerdemannii</name>
    <dbReference type="NCBI Taxonomy" id="144530"/>
    <lineage>
        <taxon>Eukaryota</taxon>
        <taxon>Fungi</taxon>
        <taxon>Fungi incertae sedis</taxon>
        <taxon>Mucoromycota</taxon>
        <taxon>Glomeromycotina</taxon>
        <taxon>Glomeromycetes</taxon>
        <taxon>Archaeosporales</taxon>
        <taxon>Ambisporaceae</taxon>
        <taxon>Ambispora</taxon>
    </lineage>
</organism>
<evidence type="ECO:0000313" key="2">
    <source>
        <dbReference type="Proteomes" id="UP000789831"/>
    </source>
</evidence>
<comment type="caution">
    <text evidence="1">The sequence shown here is derived from an EMBL/GenBank/DDBJ whole genome shotgun (WGS) entry which is preliminary data.</text>
</comment>
<evidence type="ECO:0000313" key="1">
    <source>
        <dbReference type="EMBL" id="CAG8535994.1"/>
    </source>
</evidence>
<accession>A0A9N9APY5</accession>
<gene>
    <name evidence="1" type="ORF">AGERDE_LOCUS5946</name>
</gene>